<organism evidence="2 3">
    <name type="scientific">Schizothecium vesticola</name>
    <dbReference type="NCBI Taxonomy" id="314040"/>
    <lineage>
        <taxon>Eukaryota</taxon>
        <taxon>Fungi</taxon>
        <taxon>Dikarya</taxon>
        <taxon>Ascomycota</taxon>
        <taxon>Pezizomycotina</taxon>
        <taxon>Sordariomycetes</taxon>
        <taxon>Sordariomycetidae</taxon>
        <taxon>Sordariales</taxon>
        <taxon>Schizotheciaceae</taxon>
        <taxon>Schizothecium</taxon>
    </lineage>
</organism>
<dbReference type="EMBL" id="JAUKUD010000004">
    <property type="protein sequence ID" value="KAK0747087.1"/>
    <property type="molecule type" value="Genomic_DNA"/>
</dbReference>
<protein>
    <recommendedName>
        <fullName evidence="4">Fungal N-terminal domain-containing protein</fullName>
    </recommendedName>
</protein>
<proteinExistence type="predicted"/>
<evidence type="ECO:0008006" key="4">
    <source>
        <dbReference type="Google" id="ProtNLM"/>
    </source>
</evidence>
<evidence type="ECO:0000313" key="2">
    <source>
        <dbReference type="EMBL" id="KAK0747087.1"/>
    </source>
</evidence>
<comment type="caution">
    <text evidence="2">The sequence shown here is derived from an EMBL/GenBank/DDBJ whole genome shotgun (WGS) entry which is preliminary data.</text>
</comment>
<dbReference type="AlphaFoldDB" id="A0AA40EWY9"/>
<accession>A0AA40EWY9</accession>
<reference evidence="2" key="1">
    <citation type="submission" date="2023-06" db="EMBL/GenBank/DDBJ databases">
        <title>Genome-scale phylogeny and comparative genomics of the fungal order Sordariales.</title>
        <authorList>
            <consortium name="Lawrence Berkeley National Laboratory"/>
            <person name="Hensen N."/>
            <person name="Bonometti L."/>
            <person name="Westerberg I."/>
            <person name="Brannstrom I.O."/>
            <person name="Guillou S."/>
            <person name="Cros-Aarteil S."/>
            <person name="Calhoun S."/>
            <person name="Haridas S."/>
            <person name="Kuo A."/>
            <person name="Mondo S."/>
            <person name="Pangilinan J."/>
            <person name="Riley R."/>
            <person name="LaButti K."/>
            <person name="Andreopoulos B."/>
            <person name="Lipzen A."/>
            <person name="Chen C."/>
            <person name="Yanf M."/>
            <person name="Daum C."/>
            <person name="Ng V."/>
            <person name="Clum A."/>
            <person name="Steindorff A."/>
            <person name="Ohm R."/>
            <person name="Martin F."/>
            <person name="Silar P."/>
            <person name="Natvig D."/>
            <person name="Lalanne C."/>
            <person name="Gautier V."/>
            <person name="Ament-velasquez S.L."/>
            <person name="Kruys A."/>
            <person name="Hutchinson M.I."/>
            <person name="Powell A.J."/>
            <person name="Barry K."/>
            <person name="Miller A.N."/>
            <person name="Grigoriev I.V."/>
            <person name="Debuchy R."/>
            <person name="Gladieux P."/>
            <person name="Thoren M.H."/>
            <person name="Johannesson H."/>
        </authorList>
    </citation>
    <scope>NUCLEOTIDE SEQUENCE</scope>
    <source>
        <strain evidence="2">SMH3187-1</strain>
    </source>
</reference>
<dbReference type="Proteomes" id="UP001172155">
    <property type="component" value="Unassembled WGS sequence"/>
</dbReference>
<feature type="region of interest" description="Disordered" evidence="1">
    <location>
        <begin position="252"/>
        <end position="279"/>
    </location>
</feature>
<evidence type="ECO:0000313" key="3">
    <source>
        <dbReference type="Proteomes" id="UP001172155"/>
    </source>
</evidence>
<feature type="region of interest" description="Disordered" evidence="1">
    <location>
        <begin position="19"/>
        <end position="40"/>
    </location>
</feature>
<gene>
    <name evidence="2" type="ORF">B0T18DRAFT_165014</name>
</gene>
<keyword evidence="3" id="KW-1185">Reference proteome</keyword>
<evidence type="ECO:0000256" key="1">
    <source>
        <dbReference type="SAM" id="MobiDB-lite"/>
    </source>
</evidence>
<name>A0AA40EWY9_9PEZI</name>
<sequence length="519" mass="57008">MSKKWRSMRGDLDASFCSSEPGGTLSRQHHRGHALHTPARNPTMADPLSVAASVAGLLTAAAAICKVLAPYASAVRDTPQVALQVRAEIEEASIFLGTLQGLASNLATLPTQRTLLIQVDHVVAILTNGVLVFSDLETCVGDLPTPDVSSAPALRRRLQWTRKENDLKPILGRLQGFKASVSMILGILQSNSLLRAEQWQTELSSNVADLLTNNQDLSRRLMCLEAAFDAQSCITIRPDAARIQEINGTSTLAPSVTAADERRDDEEDPPDAGDSGPPWISSFEFEDDLNFSMPYRRAKRDIIDASPRNSVAFSEACWSMVSGISLGKISTLAVICLPVYAEEISNSQHYQFTGQIEPVLEHKGDLATMQQEEFNMIRRYFENNFDSNWTCLEHQSSPGSLLYYDGAIRFTPRPLQSPTSEDRLYIFTNNIVVVRDRTGVGNNPIYIFRDGTRAGNEGRSTHADSTSPSRNNDVALSVGRLPFSHVVSIRPLSPVAVKTRRLSFLPLALAPRGSEFLAR</sequence>
<feature type="region of interest" description="Disordered" evidence="1">
    <location>
        <begin position="451"/>
        <end position="471"/>
    </location>
</feature>